<dbReference type="Proteomes" id="UP000235122">
    <property type="component" value="Unassembled WGS sequence"/>
</dbReference>
<keyword evidence="6 7" id="KW-0472">Membrane</keyword>
<feature type="transmembrane region" description="Helical" evidence="7">
    <location>
        <begin position="26"/>
        <end position="49"/>
    </location>
</feature>
<organism evidence="9 10">
    <name type="scientific">Winkia neuii</name>
    <dbReference type="NCBI Taxonomy" id="33007"/>
    <lineage>
        <taxon>Bacteria</taxon>
        <taxon>Bacillati</taxon>
        <taxon>Actinomycetota</taxon>
        <taxon>Actinomycetes</taxon>
        <taxon>Actinomycetales</taxon>
        <taxon>Actinomycetaceae</taxon>
        <taxon>Winkia</taxon>
    </lineage>
</organism>
<dbReference type="CDD" id="cd06261">
    <property type="entry name" value="TM_PBP2"/>
    <property type="match status" value="1"/>
</dbReference>
<feature type="transmembrane region" description="Helical" evidence="7">
    <location>
        <begin position="270"/>
        <end position="294"/>
    </location>
</feature>
<evidence type="ECO:0000259" key="8">
    <source>
        <dbReference type="PROSITE" id="PS50928"/>
    </source>
</evidence>
<evidence type="ECO:0000256" key="6">
    <source>
        <dbReference type="ARBA" id="ARBA00023136"/>
    </source>
</evidence>
<comment type="similarity">
    <text evidence="7">Belongs to the binding-protein-dependent transport system permease family.</text>
</comment>
<evidence type="ECO:0000256" key="1">
    <source>
        <dbReference type="ARBA" id="ARBA00004651"/>
    </source>
</evidence>
<feature type="transmembrane region" description="Helical" evidence="7">
    <location>
        <begin position="226"/>
        <end position="250"/>
    </location>
</feature>
<evidence type="ECO:0000313" key="9">
    <source>
        <dbReference type="EMBL" id="PKY73466.1"/>
    </source>
</evidence>
<dbReference type="GO" id="GO:0055085">
    <property type="term" value="P:transmembrane transport"/>
    <property type="evidence" value="ECO:0007669"/>
    <property type="project" value="InterPro"/>
</dbReference>
<accession>A0A2I1IQR5</accession>
<dbReference type="PANTHER" id="PTHR30193">
    <property type="entry name" value="ABC TRANSPORTER PERMEASE PROTEIN"/>
    <property type="match status" value="1"/>
</dbReference>
<proteinExistence type="inferred from homology"/>
<name>A0A2I1IQR5_9ACTO</name>
<feature type="transmembrane region" description="Helical" evidence="7">
    <location>
        <begin position="87"/>
        <end position="108"/>
    </location>
</feature>
<dbReference type="InterPro" id="IPR035906">
    <property type="entry name" value="MetI-like_sf"/>
</dbReference>
<dbReference type="RefSeq" id="WP_024332180.1">
    <property type="nucleotide sequence ID" value="NZ_JASOXK010000010.1"/>
</dbReference>
<dbReference type="AlphaFoldDB" id="A0A2I1IQR5"/>
<dbReference type="PANTHER" id="PTHR30193:SF44">
    <property type="entry name" value="LACTOSE TRANSPORT SYSTEM PERMEASE PROTEIN LACF"/>
    <property type="match status" value="1"/>
</dbReference>
<reference evidence="9 10" key="1">
    <citation type="submission" date="2017-12" db="EMBL/GenBank/DDBJ databases">
        <title>Phylogenetic diversity of female urinary microbiome.</title>
        <authorList>
            <person name="Thomas-White K."/>
            <person name="Wolfe A.J."/>
        </authorList>
    </citation>
    <scope>NUCLEOTIDE SEQUENCE [LARGE SCALE GENOMIC DNA]</scope>
    <source>
        <strain evidence="9 10">UMB0402</strain>
    </source>
</reference>
<keyword evidence="4 7" id="KW-0812">Transmembrane</keyword>
<gene>
    <name evidence="9" type="ORF">CYJ19_02465</name>
</gene>
<feature type="transmembrane region" description="Helical" evidence="7">
    <location>
        <begin position="168"/>
        <end position="192"/>
    </location>
</feature>
<dbReference type="PROSITE" id="PS50928">
    <property type="entry name" value="ABC_TM1"/>
    <property type="match status" value="1"/>
</dbReference>
<comment type="caution">
    <text evidence="9">The sequence shown here is derived from an EMBL/GenBank/DDBJ whole genome shotgun (WGS) entry which is preliminary data.</text>
</comment>
<dbReference type="GeneID" id="35866496"/>
<evidence type="ECO:0000256" key="7">
    <source>
        <dbReference type="RuleBase" id="RU363032"/>
    </source>
</evidence>
<dbReference type="STRING" id="33007.HMPREF3198_02092"/>
<keyword evidence="10" id="KW-1185">Reference proteome</keyword>
<evidence type="ECO:0000256" key="5">
    <source>
        <dbReference type="ARBA" id="ARBA00022989"/>
    </source>
</evidence>
<feature type="domain" description="ABC transmembrane type-1" evidence="8">
    <location>
        <begin position="83"/>
        <end position="295"/>
    </location>
</feature>
<dbReference type="Pfam" id="PF00528">
    <property type="entry name" value="BPD_transp_1"/>
    <property type="match status" value="1"/>
</dbReference>
<sequence>MASKKASKKPEYLNGAARFRKWWVPLLWVALPVTAIVAFYIVPFVYTVFTSFTDTLPLQGIGSFVAFDNYRTIFEDPEFWEAVANSLLYAVIVVPLMVVLPLLLALLVKQYVPGIGIFRSLYYIPAICSLVVVSLAWTSMLQAQGPLNNLLVNSGILNSPIPFLSNRWLLLFSAMIITLWQGLPYYMVLYLAALANIDSSLYEAAQVDGAGPIRRFFSVTIPGVRIMMYLVGVLCTIGCLKIFTEVYLLGGANSPATTITMYLRDYSDVTYGNIGIGAAASVVLFFLTLGFLLASRKLNKKAEEV</sequence>
<keyword evidence="2 7" id="KW-0813">Transport</keyword>
<feature type="transmembrane region" description="Helical" evidence="7">
    <location>
        <begin position="120"/>
        <end position="140"/>
    </location>
</feature>
<dbReference type="InterPro" id="IPR051393">
    <property type="entry name" value="ABC_transporter_permease"/>
</dbReference>
<evidence type="ECO:0000313" key="10">
    <source>
        <dbReference type="Proteomes" id="UP000235122"/>
    </source>
</evidence>
<keyword evidence="3" id="KW-1003">Cell membrane</keyword>
<evidence type="ECO:0000256" key="4">
    <source>
        <dbReference type="ARBA" id="ARBA00022692"/>
    </source>
</evidence>
<comment type="subcellular location">
    <subcellularLocation>
        <location evidence="1 7">Cell membrane</location>
        <topology evidence="1 7">Multi-pass membrane protein</topology>
    </subcellularLocation>
</comment>
<evidence type="ECO:0000256" key="2">
    <source>
        <dbReference type="ARBA" id="ARBA00022448"/>
    </source>
</evidence>
<dbReference type="SUPFAM" id="SSF161098">
    <property type="entry name" value="MetI-like"/>
    <property type="match status" value="1"/>
</dbReference>
<dbReference type="InterPro" id="IPR000515">
    <property type="entry name" value="MetI-like"/>
</dbReference>
<protein>
    <submittedName>
        <fullName evidence="9">Sugar ABC transporter permease</fullName>
    </submittedName>
</protein>
<dbReference type="GO" id="GO:0005886">
    <property type="term" value="C:plasma membrane"/>
    <property type="evidence" value="ECO:0007669"/>
    <property type="project" value="UniProtKB-SubCell"/>
</dbReference>
<dbReference type="Gene3D" id="1.10.3720.10">
    <property type="entry name" value="MetI-like"/>
    <property type="match status" value="1"/>
</dbReference>
<evidence type="ECO:0000256" key="3">
    <source>
        <dbReference type="ARBA" id="ARBA00022475"/>
    </source>
</evidence>
<keyword evidence="5 7" id="KW-1133">Transmembrane helix</keyword>
<dbReference type="EMBL" id="PKKO01000001">
    <property type="protein sequence ID" value="PKY73466.1"/>
    <property type="molecule type" value="Genomic_DNA"/>
</dbReference>